<evidence type="ECO:0000313" key="1">
    <source>
        <dbReference type="EMBL" id="CAA0095733.1"/>
    </source>
</evidence>
<accession>A0A5S9NWI5</accession>
<name>A0A5S9NWI5_9GAMM</name>
<protein>
    <submittedName>
        <fullName evidence="1">Uncharacterized protein</fullName>
    </submittedName>
</protein>
<evidence type="ECO:0000313" key="2">
    <source>
        <dbReference type="Proteomes" id="UP000434580"/>
    </source>
</evidence>
<proteinExistence type="predicted"/>
<dbReference type="AlphaFoldDB" id="A0A5S9NWI5"/>
<dbReference type="Proteomes" id="UP000434580">
    <property type="component" value="Unassembled WGS sequence"/>
</dbReference>
<organism evidence="1 2">
    <name type="scientific">BD1-7 clade bacterium</name>
    <dbReference type="NCBI Taxonomy" id="2029982"/>
    <lineage>
        <taxon>Bacteria</taxon>
        <taxon>Pseudomonadati</taxon>
        <taxon>Pseudomonadota</taxon>
        <taxon>Gammaproteobacteria</taxon>
        <taxon>Cellvibrionales</taxon>
        <taxon>Spongiibacteraceae</taxon>
        <taxon>BD1-7 clade</taxon>
    </lineage>
</organism>
<dbReference type="EMBL" id="CACSII010000004">
    <property type="protein sequence ID" value="CAA0095733.1"/>
    <property type="molecule type" value="Genomic_DNA"/>
</dbReference>
<gene>
    <name evidence="1" type="ORF">DPBNPPHM_03324</name>
</gene>
<reference evidence="1 2" key="1">
    <citation type="submission" date="2019-11" db="EMBL/GenBank/DDBJ databases">
        <authorList>
            <person name="Holert J."/>
        </authorList>
    </citation>
    <scope>NUCLEOTIDE SEQUENCE [LARGE SCALE GENOMIC DNA]</scope>
    <source>
        <strain evidence="1">BC5_2</strain>
    </source>
</reference>
<sequence>MAHYQEYLTGSFQATIHHLSDCGQLFILMPESQEPVPAVATFQLPAKEWQPGMTVMVTVTDTNSTPVVTGRIFDCVIASTPEKLCLEATESIEIGVGDNRFIINQHRAVLKAAAIISRAFGLNKIRGSSVRIN</sequence>